<dbReference type="REBASE" id="509587">
    <property type="entry name" value="S.Psp482ORF27515P"/>
</dbReference>
<sequence>MSELPGGWITATLGDVAESILGGGTPSKNVAGNFSGDIPFMTVKDMKTSRPSDTQDKITNEALLSSSSNLIPAGTPIVCTRMGLGKIVVADFHTAINQDLKAIFLNQDVIHRDYFEYWYRSIAKELVAMGTGTTVKGITLKQLKSIELPVPALNEQIYIASKLEDLLAQIGSIKSRIDELPSLIKRFRQSVFAAAVSGRLTAEWRLSNLEQAIELDELCDVPKTRRGVPDTVKFPEILDELEIPNTWVWAPAAKLLKKGILLDLKDGNHGANHPKTSEFSAEGLPFITAANVSRLGSIDYLNAPKISGDALARLRVGFSEPGDVIFTHKGTVGRVAINTKECVLTPQTTYYRTNKKILSNEYLWIFLQSDRFQIQTNEIKSQTTRDFIPITAQYELFHLIPPIQEQLEIAKRVEFLFTISNELEIRIDNALKLLNKLPHSTLSKAFQGHLSADWRTANPSLVSGDNSASSLLSKSKGQTLTRAQSINGTEKISKQAKGLPMAKGIIKISAALEAAGKPLSGQELLEAAGYPSDSGIDSLESFFLDIRESLEEGAIIKLPRDEDSQDWFAISK</sequence>
<dbReference type="GO" id="GO:0016787">
    <property type="term" value="F:hydrolase activity"/>
    <property type="evidence" value="ECO:0007669"/>
    <property type="project" value="UniProtKB-KW"/>
</dbReference>
<dbReference type="GO" id="GO:0004519">
    <property type="term" value="F:endonuclease activity"/>
    <property type="evidence" value="ECO:0007669"/>
    <property type="project" value="UniProtKB-KW"/>
</dbReference>
<feature type="domain" description="Type I restriction modification DNA specificity" evidence="4">
    <location>
        <begin position="321"/>
        <end position="432"/>
    </location>
</feature>
<dbReference type="EC" id="3.1.21.-" evidence="5"/>
<evidence type="ECO:0000256" key="1">
    <source>
        <dbReference type="ARBA" id="ARBA00010923"/>
    </source>
</evidence>
<evidence type="ECO:0000256" key="2">
    <source>
        <dbReference type="ARBA" id="ARBA00022747"/>
    </source>
</evidence>
<dbReference type="CDD" id="cd17285">
    <property type="entry name" value="RMtype1_S_Csp16704I_TRD2-CR2_like"/>
    <property type="match status" value="1"/>
</dbReference>
<comment type="similarity">
    <text evidence="1">Belongs to the type-I restriction system S methylase family.</text>
</comment>
<dbReference type="InterPro" id="IPR051212">
    <property type="entry name" value="Type-I_RE_S_subunit"/>
</dbReference>
<organism evidence="5 6">
    <name type="scientific">Pseudomonas zeae</name>
    <dbReference type="NCBI Taxonomy" id="2745510"/>
    <lineage>
        <taxon>Bacteria</taxon>
        <taxon>Pseudomonadati</taxon>
        <taxon>Pseudomonadota</taxon>
        <taxon>Gammaproteobacteria</taxon>
        <taxon>Pseudomonadales</taxon>
        <taxon>Pseudomonadaceae</taxon>
        <taxon>Pseudomonas</taxon>
    </lineage>
</organism>
<evidence type="ECO:0000259" key="4">
    <source>
        <dbReference type="Pfam" id="PF01420"/>
    </source>
</evidence>
<feature type="domain" description="Type I restriction modification DNA specificity" evidence="4">
    <location>
        <begin position="5"/>
        <end position="180"/>
    </location>
</feature>
<name>A0A9E6NPH6_9PSED</name>
<dbReference type="EMBL" id="CP077090">
    <property type="protein sequence ID" value="QXI11486.1"/>
    <property type="molecule type" value="Genomic_DNA"/>
</dbReference>
<dbReference type="InterPro" id="IPR000055">
    <property type="entry name" value="Restrct_endonuc_typeI_TRD"/>
</dbReference>
<dbReference type="InterPro" id="IPR044946">
    <property type="entry name" value="Restrct_endonuc_typeI_TRD_sf"/>
</dbReference>
<dbReference type="GO" id="GO:0003677">
    <property type="term" value="F:DNA binding"/>
    <property type="evidence" value="ECO:0007669"/>
    <property type="project" value="UniProtKB-KW"/>
</dbReference>
<evidence type="ECO:0000256" key="3">
    <source>
        <dbReference type="ARBA" id="ARBA00023125"/>
    </source>
</evidence>
<gene>
    <name evidence="5" type="ORF">HU754_027520</name>
</gene>
<keyword evidence="3" id="KW-0238">DNA-binding</keyword>
<dbReference type="Pfam" id="PF01420">
    <property type="entry name" value="Methylase_S"/>
    <property type="match status" value="2"/>
</dbReference>
<keyword evidence="5" id="KW-0255">Endonuclease</keyword>
<dbReference type="Gene3D" id="3.90.220.20">
    <property type="entry name" value="DNA methylase specificity domains"/>
    <property type="match status" value="2"/>
</dbReference>
<proteinExistence type="inferred from homology"/>
<evidence type="ECO:0000313" key="6">
    <source>
        <dbReference type="Proteomes" id="UP000627092"/>
    </source>
</evidence>
<accession>A0A9E6NPH6</accession>
<dbReference type="GO" id="GO:0009307">
    <property type="term" value="P:DNA restriction-modification system"/>
    <property type="evidence" value="ECO:0007669"/>
    <property type="project" value="UniProtKB-KW"/>
</dbReference>
<reference evidence="5" key="1">
    <citation type="journal article" date="2020" name="Microorganisms">
        <title>Reliable Identification of Environmental Pseudomonas Isolates Using the rpoD Gene.</title>
        <authorList>
            <consortium name="The Broad Institute Genome Sequencing Platform"/>
            <person name="Girard L."/>
            <person name="Lood C."/>
            <person name="Rokni-Zadeh H."/>
            <person name="van Noort V."/>
            <person name="Lavigne R."/>
            <person name="De Mot R."/>
        </authorList>
    </citation>
    <scope>NUCLEOTIDE SEQUENCE</scope>
    <source>
        <strain evidence="5">OE 48.2</strain>
    </source>
</reference>
<dbReference type="KEGG" id="pze:HU754_027520"/>
<evidence type="ECO:0000313" key="5">
    <source>
        <dbReference type="EMBL" id="QXI11486.1"/>
    </source>
</evidence>
<dbReference type="SUPFAM" id="SSF116734">
    <property type="entry name" value="DNA methylase specificity domain"/>
    <property type="match status" value="2"/>
</dbReference>
<keyword evidence="5" id="KW-0378">Hydrolase</keyword>
<dbReference type="RefSeq" id="WP_186619920.1">
    <property type="nucleotide sequence ID" value="NZ_CP077090.1"/>
</dbReference>
<dbReference type="AlphaFoldDB" id="A0A9E6NPH6"/>
<dbReference type="PANTHER" id="PTHR43140:SF1">
    <property type="entry name" value="TYPE I RESTRICTION ENZYME ECOKI SPECIFICITY SUBUNIT"/>
    <property type="match status" value="1"/>
</dbReference>
<protein>
    <submittedName>
        <fullName evidence="5">Restriction endonuclease subunit S</fullName>
        <ecNumber evidence="5">3.1.21.-</ecNumber>
    </submittedName>
</protein>
<dbReference type="Proteomes" id="UP000627092">
    <property type="component" value="Chromosome"/>
</dbReference>
<keyword evidence="5" id="KW-0540">Nuclease</keyword>
<reference evidence="5" key="2">
    <citation type="journal article" date="2021" name="Microorganisms">
        <title>The Ever-Expanding Pseudomonas Genus: Description of 43 New Species and Partition of the Pseudomonas putida Group.</title>
        <authorList>
            <person name="Girard L."/>
            <person name="Lood C."/>
            <person name="Hofte M."/>
            <person name="Vandamme P."/>
            <person name="Rokni-Zadeh H."/>
            <person name="van Noort V."/>
            <person name="Lavigne R."/>
            <person name="De Mot R."/>
        </authorList>
    </citation>
    <scope>NUCLEOTIDE SEQUENCE</scope>
    <source>
        <strain evidence="5">OE 48.2</strain>
    </source>
</reference>
<dbReference type="PANTHER" id="PTHR43140">
    <property type="entry name" value="TYPE-1 RESTRICTION ENZYME ECOKI SPECIFICITY PROTEIN"/>
    <property type="match status" value="1"/>
</dbReference>
<keyword evidence="2" id="KW-0680">Restriction system</keyword>